<comment type="caution">
    <text evidence="6">The sequence shown here is derived from an EMBL/GenBank/DDBJ whole genome shotgun (WGS) entry which is preliminary data.</text>
</comment>
<dbReference type="SUPFAM" id="SSF53706">
    <property type="entry name" value="Formate dehydrogenase/DMSO reductase, domains 1-3"/>
    <property type="match status" value="1"/>
</dbReference>
<dbReference type="InterPro" id="IPR006963">
    <property type="entry name" value="Mopterin_OxRdtase_4Fe-4S_dom"/>
</dbReference>
<dbReference type="PROSITE" id="PS51379">
    <property type="entry name" value="4FE4S_FER_2"/>
    <property type="match status" value="1"/>
</dbReference>
<keyword evidence="3" id="KW-0411">Iron-sulfur</keyword>
<dbReference type="SMART" id="SM00926">
    <property type="entry name" value="Molybdop_Fe4S4"/>
    <property type="match status" value="1"/>
</dbReference>
<dbReference type="GO" id="GO:0016491">
    <property type="term" value="F:oxidoreductase activity"/>
    <property type="evidence" value="ECO:0007669"/>
    <property type="project" value="InterPro"/>
</dbReference>
<feature type="domain" description="4Fe-4S ferredoxin-type" evidence="4">
    <location>
        <begin position="780"/>
        <end position="810"/>
    </location>
</feature>
<evidence type="ECO:0000256" key="1">
    <source>
        <dbReference type="ARBA" id="ARBA00022723"/>
    </source>
</evidence>
<keyword evidence="2" id="KW-0408">Iron</keyword>
<dbReference type="Proteomes" id="UP000318437">
    <property type="component" value="Unassembled WGS sequence"/>
</dbReference>
<evidence type="ECO:0000259" key="5">
    <source>
        <dbReference type="PROSITE" id="PS51669"/>
    </source>
</evidence>
<keyword evidence="7" id="KW-1185">Reference proteome</keyword>
<evidence type="ECO:0000256" key="2">
    <source>
        <dbReference type="ARBA" id="ARBA00023004"/>
    </source>
</evidence>
<proteinExistence type="predicted"/>
<dbReference type="AlphaFoldDB" id="A0A5C6CEQ6"/>
<dbReference type="Gene3D" id="3.30.70.20">
    <property type="match status" value="2"/>
</dbReference>
<accession>A0A5C6CEQ6</accession>
<organism evidence="6 7">
    <name type="scientific">Bythopirellula polymerisocia</name>
    <dbReference type="NCBI Taxonomy" id="2528003"/>
    <lineage>
        <taxon>Bacteria</taxon>
        <taxon>Pseudomonadati</taxon>
        <taxon>Planctomycetota</taxon>
        <taxon>Planctomycetia</taxon>
        <taxon>Pirellulales</taxon>
        <taxon>Lacipirellulaceae</taxon>
        <taxon>Bythopirellula</taxon>
    </lineage>
</organism>
<dbReference type="SUPFAM" id="SSF54862">
    <property type="entry name" value="4Fe-4S ferredoxins"/>
    <property type="match status" value="1"/>
</dbReference>
<dbReference type="InterPro" id="IPR009010">
    <property type="entry name" value="Asp_de-COase-like_dom_sf"/>
</dbReference>
<evidence type="ECO:0000313" key="6">
    <source>
        <dbReference type="EMBL" id="TWU21786.1"/>
    </source>
</evidence>
<dbReference type="Gene3D" id="3.40.50.740">
    <property type="match status" value="1"/>
</dbReference>
<dbReference type="InterPro" id="IPR006657">
    <property type="entry name" value="MoPterin_dinucl-bd_dom"/>
</dbReference>
<dbReference type="InterPro" id="IPR006311">
    <property type="entry name" value="TAT_signal"/>
</dbReference>
<dbReference type="PROSITE" id="PS51669">
    <property type="entry name" value="4FE4S_MOW_BIS_MGD"/>
    <property type="match status" value="1"/>
</dbReference>
<dbReference type="Gene3D" id="3.30.2070.10">
    <property type="entry name" value="Formate dehydrogenase/DMSO reductase"/>
    <property type="match status" value="1"/>
</dbReference>
<dbReference type="CDD" id="cd10551">
    <property type="entry name" value="PsrB"/>
    <property type="match status" value="1"/>
</dbReference>
<keyword evidence="1" id="KW-0479">Metal-binding</keyword>
<dbReference type="Gene3D" id="2.40.40.20">
    <property type="match status" value="1"/>
</dbReference>
<evidence type="ECO:0000256" key="3">
    <source>
        <dbReference type="ARBA" id="ARBA00023014"/>
    </source>
</evidence>
<dbReference type="Pfam" id="PF12838">
    <property type="entry name" value="Fer4_7"/>
    <property type="match status" value="1"/>
</dbReference>
<dbReference type="SUPFAM" id="SSF50692">
    <property type="entry name" value="ADC-like"/>
    <property type="match status" value="1"/>
</dbReference>
<dbReference type="EMBL" id="SJPS01000009">
    <property type="protein sequence ID" value="TWU21786.1"/>
    <property type="molecule type" value="Genomic_DNA"/>
</dbReference>
<dbReference type="Gene3D" id="2.20.25.90">
    <property type="entry name" value="ADC-like domains"/>
    <property type="match status" value="1"/>
</dbReference>
<dbReference type="GO" id="GO:0043546">
    <property type="term" value="F:molybdopterin cofactor binding"/>
    <property type="evidence" value="ECO:0007669"/>
    <property type="project" value="InterPro"/>
</dbReference>
<dbReference type="GO" id="GO:0051536">
    <property type="term" value="F:iron-sulfur cluster binding"/>
    <property type="evidence" value="ECO:0007669"/>
    <property type="project" value="UniProtKB-KW"/>
</dbReference>
<dbReference type="PANTHER" id="PTHR42783:SF3">
    <property type="entry name" value="GLUTAMATE SYNTHASE [NADPH] SMALL CHAIN-RELATED"/>
    <property type="match status" value="1"/>
</dbReference>
<dbReference type="Pfam" id="PF04879">
    <property type="entry name" value="Molybdop_Fe4S4"/>
    <property type="match status" value="1"/>
</dbReference>
<reference evidence="6 7" key="1">
    <citation type="submission" date="2019-02" db="EMBL/GenBank/DDBJ databases">
        <title>Deep-cultivation of Planctomycetes and their phenomic and genomic characterization uncovers novel biology.</title>
        <authorList>
            <person name="Wiegand S."/>
            <person name="Jogler M."/>
            <person name="Boedeker C."/>
            <person name="Pinto D."/>
            <person name="Vollmers J."/>
            <person name="Rivas-Marin E."/>
            <person name="Kohn T."/>
            <person name="Peeters S.H."/>
            <person name="Heuer A."/>
            <person name="Rast P."/>
            <person name="Oberbeckmann S."/>
            <person name="Bunk B."/>
            <person name="Jeske O."/>
            <person name="Meyerdierks A."/>
            <person name="Storesund J.E."/>
            <person name="Kallscheuer N."/>
            <person name="Luecker S."/>
            <person name="Lage O.M."/>
            <person name="Pohl T."/>
            <person name="Merkel B.J."/>
            <person name="Hornburger P."/>
            <person name="Mueller R.-W."/>
            <person name="Bruemmer F."/>
            <person name="Labrenz M."/>
            <person name="Spormann A.M."/>
            <person name="Op Den Camp H."/>
            <person name="Overmann J."/>
            <person name="Amann R."/>
            <person name="Jetten M.S.M."/>
            <person name="Mascher T."/>
            <person name="Medema M.H."/>
            <person name="Devos D.P."/>
            <person name="Kaster A.-K."/>
            <person name="Ovreas L."/>
            <person name="Rohde M."/>
            <person name="Galperin M.Y."/>
            <person name="Jogler C."/>
        </authorList>
    </citation>
    <scope>NUCLEOTIDE SEQUENCE [LARGE SCALE GENOMIC DNA]</scope>
    <source>
        <strain evidence="6 7">Pla144</strain>
    </source>
</reference>
<sequence length="1013" mass="112210">MNAMNQNSDDHRSLGTEPRGLRRLSNGYFVSTEEAPALSRREFLEAAGFSLSLAAMSGCGRAPVESALPFPIQPVGAIPGRLQYYASTCAGCPAACGLLIGTRDGRPLKMEGLPEHPLSQGGLCAVGQALPIGLYDSQRLIGLLRAGKKAEWAQVDEEILQGLRQIKDQEQQVVIVTSTITSPTIQASIDSFLDQFQNAKHVVLDAVSSSAILDAHEQTHAVRVLPHYRFDRAEVVVSFGADFLGTWISPVEFTADWSARRVPREQSPEMSYHVQLESRMSLTGSNADRRIAIHPSNQGPLVARLADKLAAAAGRQLDEPLAPRIAESDENLVSELAERLWNARGKSLVLCDSQEVGVQTQINFINDLLGNYEHTLDIERPSLQRQGNDREVQQLVEDIRAKQVGALIVAEVDLLYDLAGHESLSAEVGEIPLTISFSHRVDEFAAIAKFVCPDHHTLESWSDAEPISGLISLIQPTIRPLSNTRAIVESLAVWSGQPQAAYEVVKDHWEKKIFPRRRSTGSSQFLDFWEQALRDGFVEVSSEAPTIGRFETSVLEPVAQERMSENFSLVLYNKVSMLDSRHSHNPWLQELPDPVTKVTWDNYVSISPRDAAELGIQDGDVVKVSAGKNGSRIELPALIQPGQHDGVLAVALAYGCKGTDRFAKIGPQWIEARPSVSENGLVGVNAAVFVSFHGGTQRYTRAGFSLAKTSRHRELAATQEYNSLELPPEVAPHGAERRKIVQHTTLAAFTKDAEAGAVEEHFSTETQLWPEDHPKPDHTWGMVIDLNKCTGCSACVIACQSENNIPVVGYDEVRRQREMHWIRIDRYYDGEDEDLNVAHQPMMCQHCGNAPCETVCPVLATVHSSEGLNEQVYNRCVGTRYCANNCPYKVRRFNWFKYPYDDTLQNLVLNPEVTVRSRGVMEKCSMCFQRIEAGKIEARSQGLPIVDGAIQTACQQSCPASAIVFGDMNDPQSEIHLALENPRRYRVLEELNVRPAVSYLRVVRNRDEESQHG</sequence>
<dbReference type="PROSITE" id="PS51318">
    <property type="entry name" value="TAT"/>
    <property type="match status" value="1"/>
</dbReference>
<dbReference type="InterPro" id="IPR017896">
    <property type="entry name" value="4Fe4S_Fe-S-bd"/>
</dbReference>
<feature type="domain" description="4Fe-4S Mo/W bis-MGD-type" evidence="5">
    <location>
        <begin position="82"/>
        <end position="138"/>
    </location>
</feature>
<protein>
    <submittedName>
        <fullName evidence="6">Tetrathionate reductase subunit B</fullName>
    </submittedName>
</protein>
<name>A0A5C6CEQ6_9BACT</name>
<gene>
    <name evidence="6" type="primary">ttrB</name>
    <name evidence="6" type="ORF">Pla144_44820</name>
</gene>
<dbReference type="Pfam" id="PF01568">
    <property type="entry name" value="Molydop_binding"/>
    <property type="match status" value="1"/>
</dbReference>
<dbReference type="GO" id="GO:0046872">
    <property type="term" value="F:metal ion binding"/>
    <property type="evidence" value="ECO:0007669"/>
    <property type="project" value="UniProtKB-KW"/>
</dbReference>
<evidence type="ECO:0000259" key="4">
    <source>
        <dbReference type="PROSITE" id="PS51379"/>
    </source>
</evidence>
<dbReference type="OrthoDB" id="9779457at2"/>
<dbReference type="PANTHER" id="PTHR42783">
    <property type="entry name" value="GLUTAMATE SYNTHASE [NADPH] SMALL CHAIN"/>
    <property type="match status" value="1"/>
</dbReference>
<evidence type="ECO:0000313" key="7">
    <source>
        <dbReference type="Proteomes" id="UP000318437"/>
    </source>
</evidence>
<dbReference type="Gene3D" id="3.40.228.10">
    <property type="entry name" value="Dimethylsulfoxide Reductase, domain 2"/>
    <property type="match status" value="1"/>
</dbReference>